<evidence type="ECO:0000256" key="1">
    <source>
        <dbReference type="SAM" id="Phobius"/>
    </source>
</evidence>
<comment type="caution">
    <text evidence="2">The sequence shown here is derived from an EMBL/GenBank/DDBJ whole genome shotgun (WGS) entry which is preliminary data.</text>
</comment>
<dbReference type="EMBL" id="JBBXMP010000181">
    <property type="protein sequence ID" value="KAL0060329.1"/>
    <property type="molecule type" value="Genomic_DNA"/>
</dbReference>
<keyword evidence="1" id="KW-0812">Transmembrane</keyword>
<keyword evidence="1" id="KW-0472">Membrane</keyword>
<evidence type="ECO:0000313" key="3">
    <source>
        <dbReference type="Proteomes" id="UP001437256"/>
    </source>
</evidence>
<sequence>MSIYHIPVRRNLAEQLSSLVVPTWPWASSTVPSSRKDDSAGNITEPSIKEDIRFHHHKSAGEGIYKSGYISPVWSVWESIPFTSLTWSTSNSHTLLTYGESLEVLGKGLYSLEMLVKVRESELGTLLKRARLFSVFVFSSTILSLRWLEQRSNTFLSPAARIETLWFTSACITSVVAVLASRVNANKYTRATFNILKSDEAALMDLRPRNRRLKKLNFLSIPFRLSVLLFVVGLLDLCWIYVLALSPIVAGVVGIAVAWNLPTVVDEVCTISFKTQLAMRQGLGPRYAPQGMTIDMLIALRKSVSVPGLEGVTSTLADLLQAVIGNKRNRKSFGPLAQEAFALSYVLIRMCWEELNSPRYTALSASELESYIRAFTKTLEEITDIVKQRKTLCIIQRLEAWRRDPKLAKEYHEKLNAAVNRLQEESHRHCFEAEARFRKRFDAMFAARRQNGAII</sequence>
<feature type="transmembrane region" description="Helical" evidence="1">
    <location>
        <begin position="160"/>
        <end position="180"/>
    </location>
</feature>
<reference evidence="2 3" key="1">
    <citation type="submission" date="2024-05" db="EMBL/GenBank/DDBJ databases">
        <title>A draft genome resource for the thread blight pathogen Marasmius tenuissimus strain MS-2.</title>
        <authorList>
            <person name="Yulfo-Soto G.E."/>
            <person name="Baruah I.K."/>
            <person name="Amoako-Attah I."/>
            <person name="Bukari Y."/>
            <person name="Meinhardt L.W."/>
            <person name="Bailey B.A."/>
            <person name="Cohen S.P."/>
        </authorList>
    </citation>
    <scope>NUCLEOTIDE SEQUENCE [LARGE SCALE GENOMIC DNA]</scope>
    <source>
        <strain evidence="2 3">MS-2</strain>
    </source>
</reference>
<evidence type="ECO:0000313" key="2">
    <source>
        <dbReference type="EMBL" id="KAL0060329.1"/>
    </source>
</evidence>
<dbReference type="Proteomes" id="UP001437256">
    <property type="component" value="Unassembled WGS sequence"/>
</dbReference>
<feature type="transmembrane region" description="Helical" evidence="1">
    <location>
        <begin position="216"/>
        <end position="235"/>
    </location>
</feature>
<keyword evidence="3" id="KW-1185">Reference proteome</keyword>
<keyword evidence="1" id="KW-1133">Transmembrane helix</keyword>
<organism evidence="2 3">
    <name type="scientific">Marasmius tenuissimus</name>
    <dbReference type="NCBI Taxonomy" id="585030"/>
    <lineage>
        <taxon>Eukaryota</taxon>
        <taxon>Fungi</taxon>
        <taxon>Dikarya</taxon>
        <taxon>Basidiomycota</taxon>
        <taxon>Agaricomycotina</taxon>
        <taxon>Agaricomycetes</taxon>
        <taxon>Agaricomycetidae</taxon>
        <taxon>Agaricales</taxon>
        <taxon>Marasmiineae</taxon>
        <taxon>Marasmiaceae</taxon>
        <taxon>Marasmius</taxon>
    </lineage>
</organism>
<feature type="transmembrane region" description="Helical" evidence="1">
    <location>
        <begin position="241"/>
        <end position="261"/>
    </location>
</feature>
<name>A0ABR2ZHA1_9AGAR</name>
<gene>
    <name evidence="2" type="ORF">AAF712_012895</name>
</gene>
<accession>A0ABR2ZHA1</accession>
<proteinExistence type="predicted"/>
<protein>
    <submittedName>
        <fullName evidence="2">Uncharacterized protein</fullName>
    </submittedName>
</protein>
<feature type="transmembrane region" description="Helical" evidence="1">
    <location>
        <begin position="130"/>
        <end position="148"/>
    </location>
</feature>